<evidence type="ECO:0000313" key="2">
    <source>
        <dbReference type="Proteomes" id="UP000267821"/>
    </source>
</evidence>
<dbReference type="Proteomes" id="UP000267821">
    <property type="component" value="Unassembled WGS sequence"/>
</dbReference>
<reference evidence="1 2" key="1">
    <citation type="journal article" date="2018" name="Nat. Ecol. Evol.">
        <title>Pezizomycetes genomes reveal the molecular basis of ectomycorrhizal truffle lifestyle.</title>
        <authorList>
            <person name="Murat C."/>
            <person name="Payen T."/>
            <person name="Noel B."/>
            <person name="Kuo A."/>
            <person name="Morin E."/>
            <person name="Chen J."/>
            <person name="Kohler A."/>
            <person name="Krizsan K."/>
            <person name="Balestrini R."/>
            <person name="Da Silva C."/>
            <person name="Montanini B."/>
            <person name="Hainaut M."/>
            <person name="Levati E."/>
            <person name="Barry K.W."/>
            <person name="Belfiori B."/>
            <person name="Cichocki N."/>
            <person name="Clum A."/>
            <person name="Dockter R.B."/>
            <person name="Fauchery L."/>
            <person name="Guy J."/>
            <person name="Iotti M."/>
            <person name="Le Tacon F."/>
            <person name="Lindquist E.A."/>
            <person name="Lipzen A."/>
            <person name="Malagnac F."/>
            <person name="Mello A."/>
            <person name="Molinier V."/>
            <person name="Miyauchi S."/>
            <person name="Poulain J."/>
            <person name="Riccioni C."/>
            <person name="Rubini A."/>
            <person name="Sitrit Y."/>
            <person name="Splivallo R."/>
            <person name="Traeger S."/>
            <person name="Wang M."/>
            <person name="Zifcakova L."/>
            <person name="Wipf D."/>
            <person name="Zambonelli A."/>
            <person name="Paolocci F."/>
            <person name="Nowrousian M."/>
            <person name="Ottonello S."/>
            <person name="Baldrian P."/>
            <person name="Spatafora J.W."/>
            <person name="Henrissat B."/>
            <person name="Nagy L.G."/>
            <person name="Aury J.M."/>
            <person name="Wincker P."/>
            <person name="Grigoriev I.V."/>
            <person name="Bonfante P."/>
            <person name="Martin F.M."/>
        </authorList>
    </citation>
    <scope>NUCLEOTIDE SEQUENCE [LARGE SCALE GENOMIC DNA]</scope>
    <source>
        <strain evidence="1 2">ATCC MYA-4762</strain>
    </source>
</reference>
<sequence>MVFQKENILPCRLMQYVPARRCLYFHKQPETGLDKHHHLVTCIILSQHALTFVTNSASVEYDYARPHLLHIVYATCVLLYDSRVIEHSTTYLLFLHSWPPRLPHFLAFFQTLLWLTCGECEWIPPTSFSSHIPVHWPSLFYDIEVTLTQPRMGTKVWSAWVSACLLRNSVDRKRCRNISFSTYTIDTRRRKA</sequence>
<accession>A0A3N4LMW4</accession>
<dbReference type="InParanoid" id="A0A3N4LMW4"/>
<proteinExistence type="predicted"/>
<dbReference type="AlphaFoldDB" id="A0A3N4LMW4"/>
<dbReference type="EMBL" id="ML121542">
    <property type="protein sequence ID" value="RPB24263.1"/>
    <property type="molecule type" value="Genomic_DNA"/>
</dbReference>
<keyword evidence="2" id="KW-1185">Reference proteome</keyword>
<name>A0A3N4LMW4_9PEZI</name>
<organism evidence="1 2">
    <name type="scientific">Terfezia boudieri ATCC MYA-4762</name>
    <dbReference type="NCBI Taxonomy" id="1051890"/>
    <lineage>
        <taxon>Eukaryota</taxon>
        <taxon>Fungi</taxon>
        <taxon>Dikarya</taxon>
        <taxon>Ascomycota</taxon>
        <taxon>Pezizomycotina</taxon>
        <taxon>Pezizomycetes</taxon>
        <taxon>Pezizales</taxon>
        <taxon>Pezizaceae</taxon>
        <taxon>Terfezia</taxon>
    </lineage>
</organism>
<protein>
    <submittedName>
        <fullName evidence="1">Uncharacterized protein</fullName>
    </submittedName>
</protein>
<evidence type="ECO:0000313" key="1">
    <source>
        <dbReference type="EMBL" id="RPB24263.1"/>
    </source>
</evidence>
<gene>
    <name evidence="1" type="ORF">L211DRAFT_185214</name>
</gene>